<evidence type="ECO:0000256" key="12">
    <source>
        <dbReference type="SAM" id="SignalP"/>
    </source>
</evidence>
<comment type="caution">
    <text evidence="15">The sequence shown here is derived from an EMBL/GenBank/DDBJ whole genome shotgun (WGS) entry which is preliminary data.</text>
</comment>
<evidence type="ECO:0000313" key="16">
    <source>
        <dbReference type="Proteomes" id="UP000677803"/>
    </source>
</evidence>
<dbReference type="GO" id="GO:0005886">
    <property type="term" value="C:plasma membrane"/>
    <property type="evidence" value="ECO:0007669"/>
    <property type="project" value="UniProtKB-ARBA"/>
</dbReference>
<evidence type="ECO:0000256" key="10">
    <source>
        <dbReference type="ARBA" id="ARBA00023319"/>
    </source>
</evidence>
<evidence type="ECO:0000256" key="8">
    <source>
        <dbReference type="ARBA" id="ARBA00023170"/>
    </source>
</evidence>
<comment type="similarity">
    <text evidence="2">Belongs to the type I cytokine receptor family. Type 2 subfamily.</text>
</comment>
<dbReference type="AlphaFoldDB" id="A0A8S4BTL4"/>
<dbReference type="PANTHER" id="PTHR48423">
    <property type="entry name" value="INTERLEUKIN-27 RECEPTOR SUBUNIT ALPHA"/>
    <property type="match status" value="1"/>
</dbReference>
<evidence type="ECO:0000256" key="6">
    <source>
        <dbReference type="ARBA" id="ARBA00022989"/>
    </source>
</evidence>
<dbReference type="SMART" id="SM00060">
    <property type="entry name" value="FN3"/>
    <property type="match status" value="4"/>
</dbReference>
<evidence type="ECO:0000259" key="14">
    <source>
        <dbReference type="PROSITE" id="PS50853"/>
    </source>
</evidence>
<keyword evidence="4 12" id="KW-0732">Signal</keyword>
<feature type="domain" description="Fibronectin type-III" evidence="14">
    <location>
        <begin position="227"/>
        <end position="326"/>
    </location>
</feature>
<dbReference type="Pfam" id="PF06328">
    <property type="entry name" value="Lep_receptor_Ig"/>
    <property type="match status" value="1"/>
</dbReference>
<dbReference type="InterPro" id="IPR036116">
    <property type="entry name" value="FN3_sf"/>
</dbReference>
<dbReference type="InterPro" id="IPR007110">
    <property type="entry name" value="Ig-like_dom"/>
</dbReference>
<keyword evidence="16" id="KW-1185">Reference proteome</keyword>
<sequence length="840" mass="94211">MMISTWVSVTAMLVALMNGVRTEDNTQPCAKVHTSRSVVPLGSPVTATCVIRDDCPLVIGQAVHIEWRLGDRLIPSSPAVNESDRVSRAVVASFNHTRAVLTCCIQASNQVVAGVEIRAGYSPESPRNLSCQTNLTSPITLTCSWTPGQHDTHLPTNYSLHTEIWDSSKNHTYEPPSGVHHYTIPRSDFILFSEMKIYVKAKNSLGEATSAPVVLEPVSAAKFDPPKIRAIQVVPKRLGCLRLSWSLSQHQVWMRNYLNLEVRLKTADSSSWSEKTILLDQIKPSKPVVQCHLLHGTVYLAQIRVRYQQSPWSEWSSSHSGLTLESAPTGRLDTWIKVSRDNTPTQLNIQLFWKASKQFRANSQNVSYVIFLHKQPNKKSKLCSTSDNYCTFTVSKRARKVYLSALNRAGKSLPTDVRIYQPKVAQSAVKDVKAVPHDSRSLLVQWTSLVSSDLTGYVVEWRPLLKADLSHIHFETVAKNQSSFIITGNFEPYKPYGVSVYPRFEDGIGFPQTVNAYLKQKAPDIVPKIKIKNTWGSQVEFSWDEIPLNQMNGIIQGYKVFYWNGKNPVKVVSVGPEERKLILENLNTMTVYEAIMMVTTCGGSLNGTIIHFQVQPFDAVTVGMIVIASGVGLAVFIIFTFMTCFSKKKRLKGHLWPLVPDPANSSVKRWTSESLQYAHPSWNNEEPNPKCLSHLSLLDLTTKPIKGMDDLWLNRTEDTSDLAKSICGSPFIPGYNGSNSNSVPYATVIFSAPFNNPPPMERPVYLRSESTQPLLEMEESFSPKSYQNMVTDGKPVEQCFFGPDHDCIPEKGLDPADLWHDFPFLQALAMKESEDYFEDY</sequence>
<organism evidence="15 16">
    <name type="scientific">Menidia menidia</name>
    <name type="common">Atlantic silverside</name>
    <dbReference type="NCBI Taxonomy" id="238744"/>
    <lineage>
        <taxon>Eukaryota</taxon>
        <taxon>Metazoa</taxon>
        <taxon>Chordata</taxon>
        <taxon>Craniata</taxon>
        <taxon>Vertebrata</taxon>
        <taxon>Euteleostomi</taxon>
        <taxon>Actinopterygii</taxon>
        <taxon>Neopterygii</taxon>
        <taxon>Teleostei</taxon>
        <taxon>Neoteleostei</taxon>
        <taxon>Acanthomorphata</taxon>
        <taxon>Ovalentaria</taxon>
        <taxon>Atherinomorphae</taxon>
        <taxon>Atheriniformes</taxon>
        <taxon>Atherinopsidae</taxon>
        <taxon>Menidiinae</taxon>
        <taxon>Menidia</taxon>
    </lineage>
</organism>
<evidence type="ECO:0000256" key="9">
    <source>
        <dbReference type="ARBA" id="ARBA00023180"/>
    </source>
</evidence>
<dbReference type="PANTHER" id="PTHR48423:SF1">
    <property type="entry name" value="INTERLEUKIN-27 RECEPTOR SUBUNIT ALPHA"/>
    <property type="match status" value="1"/>
</dbReference>
<dbReference type="Pfam" id="PF00041">
    <property type="entry name" value="fn3"/>
    <property type="match status" value="1"/>
</dbReference>
<keyword evidence="9" id="KW-0325">Glycoprotein</keyword>
<evidence type="ECO:0000256" key="4">
    <source>
        <dbReference type="ARBA" id="ARBA00022729"/>
    </source>
</evidence>
<dbReference type="CDD" id="cd00063">
    <property type="entry name" value="FN3"/>
    <property type="match status" value="2"/>
</dbReference>
<dbReference type="Proteomes" id="UP000677803">
    <property type="component" value="Unassembled WGS sequence"/>
</dbReference>
<gene>
    <name evidence="15" type="ORF">MMEN_LOCUS19348</name>
</gene>
<dbReference type="PROSITE" id="PS50853">
    <property type="entry name" value="FN3"/>
    <property type="match status" value="4"/>
</dbReference>
<dbReference type="InterPro" id="IPR052672">
    <property type="entry name" value="Type1_Cytokine_Rcpt_Type2"/>
</dbReference>
<feature type="chain" id="PRO_5035932895" evidence="12">
    <location>
        <begin position="23"/>
        <end position="840"/>
    </location>
</feature>
<dbReference type="PROSITE" id="PS50835">
    <property type="entry name" value="IG_LIKE"/>
    <property type="match status" value="1"/>
</dbReference>
<dbReference type="InterPro" id="IPR036179">
    <property type="entry name" value="Ig-like_dom_sf"/>
</dbReference>
<evidence type="ECO:0000256" key="1">
    <source>
        <dbReference type="ARBA" id="ARBA00004479"/>
    </source>
</evidence>
<comment type="subcellular location">
    <subcellularLocation>
        <location evidence="1">Membrane</location>
        <topology evidence="1">Single-pass type I membrane protein</topology>
    </subcellularLocation>
</comment>
<dbReference type="InterPro" id="IPR003961">
    <property type="entry name" value="FN3_dom"/>
</dbReference>
<reference evidence="15" key="1">
    <citation type="submission" date="2021-05" db="EMBL/GenBank/DDBJ databases">
        <authorList>
            <person name="Tigano A."/>
        </authorList>
    </citation>
    <scope>NUCLEOTIDE SEQUENCE</scope>
</reference>
<keyword evidence="3 11" id="KW-0812">Transmembrane</keyword>
<keyword evidence="6 11" id="KW-1133">Transmembrane helix</keyword>
<evidence type="ECO:0000256" key="3">
    <source>
        <dbReference type="ARBA" id="ARBA00022692"/>
    </source>
</evidence>
<feature type="transmembrane region" description="Helical" evidence="11">
    <location>
        <begin position="622"/>
        <end position="645"/>
    </location>
</feature>
<dbReference type="InterPro" id="IPR010457">
    <property type="entry name" value="IgC2-like_lig-bd"/>
</dbReference>
<feature type="domain" description="Ig-like" evidence="13">
    <location>
        <begin position="28"/>
        <end position="142"/>
    </location>
</feature>
<evidence type="ECO:0000256" key="7">
    <source>
        <dbReference type="ARBA" id="ARBA00023136"/>
    </source>
</evidence>
<dbReference type="EMBL" id="CAJRST010038888">
    <property type="protein sequence ID" value="CAG6014724.1"/>
    <property type="molecule type" value="Genomic_DNA"/>
</dbReference>
<evidence type="ECO:0000259" key="13">
    <source>
        <dbReference type="PROSITE" id="PS50835"/>
    </source>
</evidence>
<feature type="domain" description="Fibronectin type-III" evidence="14">
    <location>
        <begin position="125"/>
        <end position="223"/>
    </location>
</feature>
<dbReference type="SUPFAM" id="SSF48726">
    <property type="entry name" value="Immunoglobulin"/>
    <property type="match status" value="1"/>
</dbReference>
<feature type="signal peptide" evidence="12">
    <location>
        <begin position="1"/>
        <end position="22"/>
    </location>
</feature>
<proteinExistence type="inferred from homology"/>
<evidence type="ECO:0000256" key="11">
    <source>
        <dbReference type="SAM" id="Phobius"/>
    </source>
</evidence>
<evidence type="ECO:0000256" key="5">
    <source>
        <dbReference type="ARBA" id="ARBA00022737"/>
    </source>
</evidence>
<dbReference type="OrthoDB" id="9887129at2759"/>
<dbReference type="FunFam" id="2.60.40.10:FF:000465">
    <property type="entry name" value="Granulocyte colony-stimulating factor receptor"/>
    <property type="match status" value="1"/>
</dbReference>
<dbReference type="Gene3D" id="2.60.40.10">
    <property type="entry name" value="Immunoglobulins"/>
    <property type="match status" value="6"/>
</dbReference>
<feature type="domain" description="Fibronectin type-III" evidence="14">
    <location>
        <begin position="525"/>
        <end position="617"/>
    </location>
</feature>
<dbReference type="InterPro" id="IPR013783">
    <property type="entry name" value="Ig-like_fold"/>
</dbReference>
<keyword evidence="8" id="KW-0675">Receptor</keyword>
<accession>A0A8S4BTL4</accession>
<protein>
    <submittedName>
        <fullName evidence="15">(Atlantic silverside) hypothetical protein</fullName>
    </submittedName>
</protein>
<dbReference type="SUPFAM" id="SSF49265">
    <property type="entry name" value="Fibronectin type III"/>
    <property type="match status" value="3"/>
</dbReference>
<evidence type="ECO:0000313" key="15">
    <source>
        <dbReference type="EMBL" id="CAG6014724.1"/>
    </source>
</evidence>
<keyword evidence="7 11" id="KW-0472">Membrane</keyword>
<keyword evidence="10" id="KW-0393">Immunoglobulin domain</keyword>
<name>A0A8S4BTL4_9TELE</name>
<feature type="domain" description="Fibronectin type-III" evidence="14">
    <location>
        <begin position="428"/>
        <end position="524"/>
    </location>
</feature>
<keyword evidence="5" id="KW-0677">Repeat</keyword>
<evidence type="ECO:0000256" key="2">
    <source>
        <dbReference type="ARBA" id="ARBA00008921"/>
    </source>
</evidence>